<keyword evidence="6" id="KW-1185">Reference proteome</keyword>
<dbReference type="SUPFAM" id="SSF46689">
    <property type="entry name" value="Homeodomain-like"/>
    <property type="match status" value="1"/>
</dbReference>
<sequence>MTKAKEQLDTLLTYWQNKFQAKRVNNQLTFDNHIGVGEMTGYLFNDQSFSLQFDYTLHASIEGDDLIDDIGFVNFLFGLPHSHQDKFIALSTDKNVELEGVIFSNDTKEHLSFFQPAKVPIKAVIIKISDHEFERLINLSPALKDKIENLGKFFLYDRLNNMMLGTLVRAFEISKEEPYREELIKNCLDYLITLSLSRFSKKAEEKEDMNISMKNLFVARQMIIDYHGANIDINTLAMECGMSVSRLRLLFKTFFKQPIYKFQQQVRLEEAKRLLKDNKKSMSMIAMDLGFSNASHFTSVFKKSYGITPKEFKKNQSE</sequence>
<dbReference type="OrthoDB" id="1156172at2"/>
<evidence type="ECO:0000313" key="6">
    <source>
        <dbReference type="Proteomes" id="UP000179797"/>
    </source>
</evidence>
<evidence type="ECO:0000256" key="1">
    <source>
        <dbReference type="ARBA" id="ARBA00023015"/>
    </source>
</evidence>
<dbReference type="GO" id="GO:0043565">
    <property type="term" value="F:sequence-specific DNA binding"/>
    <property type="evidence" value="ECO:0007669"/>
    <property type="project" value="InterPro"/>
</dbReference>
<gene>
    <name evidence="5" type="ORF">NH26_17385</name>
</gene>
<dbReference type="Pfam" id="PF12833">
    <property type="entry name" value="HTH_18"/>
    <property type="match status" value="1"/>
</dbReference>
<keyword evidence="2" id="KW-0238">DNA-binding</keyword>
<feature type="domain" description="HTH araC/xylS-type" evidence="4">
    <location>
        <begin position="217"/>
        <end position="315"/>
    </location>
</feature>
<dbReference type="SMART" id="SM00342">
    <property type="entry name" value="HTH_ARAC"/>
    <property type="match status" value="1"/>
</dbReference>
<dbReference type="InterPro" id="IPR018060">
    <property type="entry name" value="HTH_AraC"/>
</dbReference>
<evidence type="ECO:0000256" key="3">
    <source>
        <dbReference type="ARBA" id="ARBA00023163"/>
    </source>
</evidence>
<keyword evidence="1" id="KW-0805">Transcription regulation</keyword>
<reference evidence="5 6" key="1">
    <citation type="journal article" date="2012" name="Int. J. Syst. Evol. Microbiol.">
        <title>Flammeovirga pacifica sp. nov., isolated from deep-sea sediment.</title>
        <authorList>
            <person name="Xu H."/>
            <person name="Fu Y."/>
            <person name="Yang N."/>
            <person name="Ding Z."/>
            <person name="Lai Q."/>
            <person name="Zeng R."/>
        </authorList>
    </citation>
    <scope>NUCLEOTIDE SEQUENCE [LARGE SCALE GENOMIC DNA]</scope>
    <source>
        <strain evidence="6">DSM 24597 / LMG 26175 / WPAGA1</strain>
    </source>
</reference>
<evidence type="ECO:0000313" key="5">
    <source>
        <dbReference type="EMBL" id="OHX67989.1"/>
    </source>
</evidence>
<dbReference type="PANTHER" id="PTHR43280:SF2">
    <property type="entry name" value="HTH-TYPE TRANSCRIPTIONAL REGULATOR EXSA"/>
    <property type="match status" value="1"/>
</dbReference>
<dbReference type="InterPro" id="IPR020449">
    <property type="entry name" value="Tscrpt_reg_AraC-type_HTH"/>
</dbReference>
<dbReference type="GO" id="GO:0003700">
    <property type="term" value="F:DNA-binding transcription factor activity"/>
    <property type="evidence" value="ECO:0007669"/>
    <property type="project" value="InterPro"/>
</dbReference>
<dbReference type="InterPro" id="IPR009057">
    <property type="entry name" value="Homeodomain-like_sf"/>
</dbReference>
<evidence type="ECO:0000256" key="2">
    <source>
        <dbReference type="ARBA" id="ARBA00023125"/>
    </source>
</evidence>
<dbReference type="PRINTS" id="PR00032">
    <property type="entry name" value="HTHARAC"/>
</dbReference>
<dbReference type="Gene3D" id="1.10.10.60">
    <property type="entry name" value="Homeodomain-like"/>
    <property type="match status" value="2"/>
</dbReference>
<accession>A0A1S1Z3X3</accession>
<dbReference type="PANTHER" id="PTHR43280">
    <property type="entry name" value="ARAC-FAMILY TRANSCRIPTIONAL REGULATOR"/>
    <property type="match status" value="1"/>
</dbReference>
<protein>
    <recommendedName>
        <fullName evidence="4">HTH araC/xylS-type domain-containing protein</fullName>
    </recommendedName>
</protein>
<keyword evidence="3" id="KW-0804">Transcription</keyword>
<dbReference type="AlphaFoldDB" id="A0A1S1Z3X3"/>
<organism evidence="5 6">
    <name type="scientific">Flammeovirga pacifica</name>
    <dbReference type="NCBI Taxonomy" id="915059"/>
    <lineage>
        <taxon>Bacteria</taxon>
        <taxon>Pseudomonadati</taxon>
        <taxon>Bacteroidota</taxon>
        <taxon>Cytophagia</taxon>
        <taxon>Cytophagales</taxon>
        <taxon>Flammeovirgaceae</taxon>
        <taxon>Flammeovirga</taxon>
    </lineage>
</organism>
<comment type="caution">
    <text evidence="5">The sequence shown here is derived from an EMBL/GenBank/DDBJ whole genome shotgun (WGS) entry which is preliminary data.</text>
</comment>
<evidence type="ECO:0000259" key="4">
    <source>
        <dbReference type="PROSITE" id="PS01124"/>
    </source>
</evidence>
<name>A0A1S1Z3X3_FLAPC</name>
<dbReference type="PROSITE" id="PS01124">
    <property type="entry name" value="HTH_ARAC_FAMILY_2"/>
    <property type="match status" value="1"/>
</dbReference>
<dbReference type="STRING" id="915059.NH26_17385"/>
<dbReference type="Proteomes" id="UP000179797">
    <property type="component" value="Unassembled WGS sequence"/>
</dbReference>
<proteinExistence type="predicted"/>
<dbReference type="InterPro" id="IPR018062">
    <property type="entry name" value="HTH_AraC-typ_CS"/>
</dbReference>
<dbReference type="EMBL" id="JRYR02000001">
    <property type="protein sequence ID" value="OHX67989.1"/>
    <property type="molecule type" value="Genomic_DNA"/>
</dbReference>
<dbReference type="PROSITE" id="PS00041">
    <property type="entry name" value="HTH_ARAC_FAMILY_1"/>
    <property type="match status" value="1"/>
</dbReference>
<dbReference type="RefSeq" id="WP_044220019.1">
    <property type="nucleotide sequence ID" value="NZ_JRYR02000001.1"/>
</dbReference>